<evidence type="ECO:0000313" key="1">
    <source>
        <dbReference type="EMBL" id="SMC75011.1"/>
    </source>
</evidence>
<sequence>MWKFENIRSILCLNFVCLFCFHCNDSNEEIIIPKTIQEKSAGKIILDSLKELNNITAVYDESFFPNFKSNFKSLGNSTIVDSMQLPYYNILFFGRGEEWFKFPSKELMDDYKIWNRINSDFVKGKIRFSDFENFNFPMLKIWVDTTQIINNERMYTGQLKGDSYAVYIINNSNLWHIANTYTEFPILMQAMNRHGEWCHIEYRINSKICGGLFYFLEPKSYFVTSARKYGGDFKTKFRLKFKQKDKFIYSNEFSGSMNESQFEIPHLPKTNDVGKKNYTIFLE</sequence>
<proteinExistence type="predicted"/>
<dbReference type="AlphaFoldDB" id="A0A1W2BQ84"/>
<organism evidence="1 2">
    <name type="scientific">Moheibacter sediminis</name>
    <dbReference type="NCBI Taxonomy" id="1434700"/>
    <lineage>
        <taxon>Bacteria</taxon>
        <taxon>Pseudomonadati</taxon>
        <taxon>Bacteroidota</taxon>
        <taxon>Flavobacteriia</taxon>
        <taxon>Flavobacteriales</taxon>
        <taxon>Weeksellaceae</taxon>
        <taxon>Moheibacter</taxon>
    </lineage>
</organism>
<gene>
    <name evidence="1" type="ORF">SAMN06296427_10737</name>
</gene>
<dbReference type="STRING" id="1434700.SAMN06296427_10737"/>
<dbReference type="Proteomes" id="UP000192393">
    <property type="component" value="Unassembled WGS sequence"/>
</dbReference>
<keyword evidence="2" id="KW-1185">Reference proteome</keyword>
<protein>
    <submittedName>
        <fullName evidence="1">Uncharacterized protein</fullName>
    </submittedName>
</protein>
<name>A0A1W2BQ84_9FLAO</name>
<accession>A0A1W2BQ84</accession>
<reference evidence="1 2" key="1">
    <citation type="submission" date="2017-04" db="EMBL/GenBank/DDBJ databases">
        <authorList>
            <person name="Afonso C.L."/>
            <person name="Miller P.J."/>
            <person name="Scott M.A."/>
            <person name="Spackman E."/>
            <person name="Goraichik I."/>
            <person name="Dimitrov K.M."/>
            <person name="Suarez D.L."/>
            <person name="Swayne D.E."/>
        </authorList>
    </citation>
    <scope>NUCLEOTIDE SEQUENCE [LARGE SCALE GENOMIC DNA]</scope>
    <source>
        <strain evidence="1 2">CGMCC 1.12708</strain>
    </source>
</reference>
<evidence type="ECO:0000313" key="2">
    <source>
        <dbReference type="Proteomes" id="UP000192393"/>
    </source>
</evidence>
<dbReference type="EMBL" id="FWXS01000007">
    <property type="protein sequence ID" value="SMC75011.1"/>
    <property type="molecule type" value="Genomic_DNA"/>
</dbReference>